<dbReference type="InterPro" id="IPR018470">
    <property type="entry name" value="Metal-bd_Tp34-typ"/>
</dbReference>
<dbReference type="Pfam" id="PF10634">
    <property type="entry name" value="Iron_transport"/>
    <property type="match status" value="1"/>
</dbReference>
<evidence type="ECO:0008006" key="4">
    <source>
        <dbReference type="Google" id="ProtNLM"/>
    </source>
</evidence>
<reference evidence="3" key="1">
    <citation type="submission" date="2020-02" db="EMBL/GenBank/DDBJ databases">
        <authorList>
            <person name="Meier V. D."/>
        </authorList>
    </citation>
    <scope>NUCLEOTIDE SEQUENCE</scope>
    <source>
        <strain evidence="3">AVDCRST_MAG67</strain>
    </source>
</reference>
<name>A0A6J4RYA8_9ACTN</name>
<comment type="similarity">
    <text evidence="1">Belongs to the UPF0423 family.</text>
</comment>
<dbReference type="AlphaFoldDB" id="A0A6J4RYA8"/>
<evidence type="ECO:0000256" key="2">
    <source>
        <dbReference type="ARBA" id="ARBA00022729"/>
    </source>
</evidence>
<accession>A0A6J4RYA8</accession>
<evidence type="ECO:0000256" key="1">
    <source>
        <dbReference type="ARBA" id="ARBA00010013"/>
    </source>
</evidence>
<sequence>MSTENPPMDPTSSEADAKQLELARKQGAAYREALDHMAEDVAHDGGMHTVDQYLVAYAIEEAEGMFMWEDGELHWHDPEDENLHVEIAVSDASDGRFIPGLKVTGTLIDPDGNEVGTHEHELLWHPMLYHYGRNWKVPVDGEYTLKVHIDPPTFMRHDEINGCRFTKPVDTEFTGVKVERGQD</sequence>
<protein>
    <recommendedName>
        <fullName evidence="4">Fe2+ transport protein</fullName>
    </recommendedName>
</protein>
<dbReference type="EMBL" id="CADCVQ010000052">
    <property type="protein sequence ID" value="CAA9484381.1"/>
    <property type="molecule type" value="Genomic_DNA"/>
</dbReference>
<dbReference type="Gene3D" id="2.60.40.2480">
    <property type="entry name" value="Periplasmic metal-binding protein Tp34-type"/>
    <property type="match status" value="1"/>
</dbReference>
<gene>
    <name evidence="3" type="ORF">AVDCRST_MAG67-1011</name>
</gene>
<dbReference type="InterPro" id="IPR038482">
    <property type="entry name" value="Tp34-type_sf"/>
</dbReference>
<keyword evidence="2" id="KW-0732">Signal</keyword>
<evidence type="ECO:0000313" key="3">
    <source>
        <dbReference type="EMBL" id="CAA9484381.1"/>
    </source>
</evidence>
<proteinExistence type="inferred from homology"/>
<organism evidence="3">
    <name type="scientific">uncultured Solirubrobacteraceae bacterium</name>
    <dbReference type="NCBI Taxonomy" id="1162706"/>
    <lineage>
        <taxon>Bacteria</taxon>
        <taxon>Bacillati</taxon>
        <taxon>Actinomycetota</taxon>
        <taxon>Thermoleophilia</taxon>
        <taxon>Solirubrobacterales</taxon>
        <taxon>Solirubrobacteraceae</taxon>
        <taxon>environmental samples</taxon>
    </lineage>
</organism>